<feature type="domain" description="Luciferase-like" evidence="2">
    <location>
        <begin position="17"/>
        <end position="317"/>
    </location>
</feature>
<proteinExistence type="predicted"/>
<dbReference type="InterPro" id="IPR011251">
    <property type="entry name" value="Luciferase-like_dom"/>
</dbReference>
<dbReference type="Pfam" id="PF00296">
    <property type="entry name" value="Bac_luciferase"/>
    <property type="match status" value="1"/>
</dbReference>
<evidence type="ECO:0000256" key="1">
    <source>
        <dbReference type="ARBA" id="ARBA00023002"/>
    </source>
</evidence>
<dbReference type="PANTHER" id="PTHR43244:SF1">
    <property type="entry name" value="5,10-METHYLENETETRAHYDROMETHANOPTERIN REDUCTASE"/>
    <property type="match status" value="1"/>
</dbReference>
<reference evidence="3 4" key="1">
    <citation type="submission" date="2024-06" db="EMBL/GenBank/DDBJ databases">
        <title>The Natural Products Discovery Center: Release of the First 8490 Sequenced Strains for Exploring Actinobacteria Biosynthetic Diversity.</title>
        <authorList>
            <person name="Kalkreuter E."/>
            <person name="Kautsar S.A."/>
            <person name="Yang D."/>
            <person name="Bader C.D."/>
            <person name="Teijaro C.N."/>
            <person name="Fluegel L."/>
            <person name="Davis C.M."/>
            <person name="Simpson J.R."/>
            <person name="Lauterbach L."/>
            <person name="Steele A.D."/>
            <person name="Gui C."/>
            <person name="Meng S."/>
            <person name="Li G."/>
            <person name="Viehrig K."/>
            <person name="Ye F."/>
            <person name="Su P."/>
            <person name="Kiefer A.F."/>
            <person name="Nichols A."/>
            <person name="Cepeda A.J."/>
            <person name="Yan W."/>
            <person name="Fan B."/>
            <person name="Jiang Y."/>
            <person name="Adhikari A."/>
            <person name="Zheng C.-J."/>
            <person name="Schuster L."/>
            <person name="Cowan T.M."/>
            <person name="Smanski M.J."/>
            <person name="Chevrette M.G."/>
            <person name="De Carvalho L.P.S."/>
            <person name="Shen B."/>
        </authorList>
    </citation>
    <scope>NUCLEOTIDE SEQUENCE [LARGE SCALE GENOMIC DNA]</scope>
    <source>
        <strain evidence="3 4">NPDC001615</strain>
    </source>
</reference>
<evidence type="ECO:0000313" key="4">
    <source>
        <dbReference type="Proteomes" id="UP001496720"/>
    </source>
</evidence>
<evidence type="ECO:0000313" key="3">
    <source>
        <dbReference type="EMBL" id="MER6168357.1"/>
    </source>
</evidence>
<accession>A0ABV1T494</accession>
<keyword evidence="4" id="KW-1185">Reference proteome</keyword>
<dbReference type="PANTHER" id="PTHR43244">
    <property type="match status" value="1"/>
</dbReference>
<dbReference type="InterPro" id="IPR019951">
    <property type="entry name" value="F420_OxRdatse_Rv3520c_pred"/>
</dbReference>
<protein>
    <submittedName>
        <fullName evidence="3">LLM class F420-dependent oxidoreductase</fullName>
    </submittedName>
</protein>
<dbReference type="EMBL" id="JBEOZY010000040">
    <property type="protein sequence ID" value="MER6168357.1"/>
    <property type="molecule type" value="Genomic_DNA"/>
</dbReference>
<organism evidence="3 4">
    <name type="scientific">Streptomyces violaceorubidus</name>
    <dbReference type="NCBI Taxonomy" id="284042"/>
    <lineage>
        <taxon>Bacteria</taxon>
        <taxon>Bacillati</taxon>
        <taxon>Actinomycetota</taxon>
        <taxon>Actinomycetes</taxon>
        <taxon>Kitasatosporales</taxon>
        <taxon>Streptomycetaceae</taxon>
        <taxon>Streptomyces</taxon>
    </lineage>
</organism>
<dbReference type="Gene3D" id="3.20.20.30">
    <property type="entry name" value="Luciferase-like domain"/>
    <property type="match status" value="1"/>
</dbReference>
<dbReference type="Proteomes" id="UP001496720">
    <property type="component" value="Unassembled WGS sequence"/>
</dbReference>
<sequence length="348" mass="37661">MRIGLDLRYWDTRSNAAQLALAEEAERLGYTTVWVAEAFGSDAVSALGWLAAHTRHIGIGSAVLQMPARSPAATAMAAATLDALSEGRFRLGLGVSGPQVSEGWYGERFRSPLNRTREYLDVVRMALRREEVRYSGERYVLPLPDGPGKAIRLDMQPVRRAVPVYLGAMGPRNLELTGELADGWLPLFFSADHAQQQIAHVRKGAARAGRTLDGFDVAPVVPLVPGDDWERCAELVRHDIALYVGGMGSLEKNFYYDQAARLGFAAAAAEIRDKFLAGDRRGAMEAVPVELIDSTSLLGPMERIADRIRHYADAGVTTLTVAPYHPEAAGAVAALRTAADAMVHAGVV</sequence>
<dbReference type="SUPFAM" id="SSF51679">
    <property type="entry name" value="Bacterial luciferase-like"/>
    <property type="match status" value="1"/>
</dbReference>
<gene>
    <name evidence="3" type="ORF">ABT188_28045</name>
</gene>
<keyword evidence="1" id="KW-0560">Oxidoreductase</keyword>
<comment type="caution">
    <text evidence="3">The sequence shown here is derived from an EMBL/GenBank/DDBJ whole genome shotgun (WGS) entry which is preliminary data.</text>
</comment>
<name>A0ABV1T494_9ACTN</name>
<dbReference type="CDD" id="cd01097">
    <property type="entry name" value="Tetrahydromethanopterin_reductase"/>
    <property type="match status" value="1"/>
</dbReference>
<dbReference type="RefSeq" id="WP_352149707.1">
    <property type="nucleotide sequence ID" value="NZ_JBEOZY010000040.1"/>
</dbReference>
<dbReference type="InterPro" id="IPR036661">
    <property type="entry name" value="Luciferase-like_sf"/>
</dbReference>
<dbReference type="NCBIfam" id="TIGR03559">
    <property type="entry name" value="F420_Rv3520c"/>
    <property type="match status" value="1"/>
</dbReference>
<evidence type="ECO:0000259" key="2">
    <source>
        <dbReference type="Pfam" id="PF00296"/>
    </source>
</evidence>
<dbReference type="InterPro" id="IPR050564">
    <property type="entry name" value="F420-G6PD/mer"/>
</dbReference>